<proteinExistence type="predicted"/>
<dbReference type="PANTHER" id="PTHR14948:SF18">
    <property type="entry name" value="PROLINE RICH TRANSMEMBRANE PROTEIN 1B"/>
    <property type="match status" value="1"/>
</dbReference>
<dbReference type="InterPro" id="IPR051423">
    <property type="entry name" value="CD225/Dispanin"/>
</dbReference>
<dbReference type="EMBL" id="SMDR01000004">
    <property type="protein sequence ID" value="TNJ32884.1"/>
    <property type="molecule type" value="Genomic_DNA"/>
</dbReference>
<accession>A0A5C4RPL1</accession>
<keyword evidence="2 5" id="KW-0812">Transmembrane</keyword>
<evidence type="ECO:0000256" key="5">
    <source>
        <dbReference type="SAM" id="Phobius"/>
    </source>
</evidence>
<dbReference type="PANTHER" id="PTHR14948">
    <property type="entry name" value="NG5"/>
    <property type="match status" value="1"/>
</dbReference>
<protein>
    <submittedName>
        <fullName evidence="7">Zinc-ribbon domain-containing protein</fullName>
    </submittedName>
</protein>
<dbReference type="Proteomes" id="UP000305760">
    <property type="component" value="Unassembled WGS sequence"/>
</dbReference>
<feature type="domain" description="Zinc-ribbon" evidence="6">
    <location>
        <begin position="2"/>
        <end position="24"/>
    </location>
</feature>
<dbReference type="Pfam" id="PF04505">
    <property type="entry name" value="CD225"/>
    <property type="match status" value="1"/>
</dbReference>
<comment type="subcellular location">
    <subcellularLocation>
        <location evidence="1">Membrane</location>
    </subcellularLocation>
</comment>
<evidence type="ECO:0000256" key="4">
    <source>
        <dbReference type="ARBA" id="ARBA00023136"/>
    </source>
</evidence>
<reference evidence="7 8" key="1">
    <citation type="submission" date="2019-03" db="EMBL/GenBank/DDBJ databases">
        <title>Arenimonas daejeonensis sp. nov., isolated from compost.</title>
        <authorList>
            <person name="Jeon C.O."/>
        </authorList>
    </citation>
    <scope>NUCLEOTIDE SEQUENCE [LARGE SCALE GENOMIC DNA]</scope>
    <source>
        <strain evidence="7 8">R29</strain>
    </source>
</reference>
<evidence type="ECO:0000256" key="2">
    <source>
        <dbReference type="ARBA" id="ARBA00022692"/>
    </source>
</evidence>
<keyword evidence="3 5" id="KW-1133">Transmembrane helix</keyword>
<feature type="transmembrane region" description="Helical" evidence="5">
    <location>
        <begin position="92"/>
        <end position="115"/>
    </location>
</feature>
<sequence>MYCNNCGQLNPDTASRCSACGTSLAPGVAVPPPPRGVSPPNHLVWAILATLFCCLPGGIVAIVYAAQVDTKFNAGDLAGAQAASDNAKQWSWISFGVGLLVIVGWVGLSILAAMAEHA</sequence>
<feature type="transmembrane region" description="Helical" evidence="5">
    <location>
        <begin position="43"/>
        <end position="66"/>
    </location>
</feature>
<evidence type="ECO:0000259" key="6">
    <source>
        <dbReference type="Pfam" id="PF13240"/>
    </source>
</evidence>
<dbReference type="OrthoDB" id="9815705at2"/>
<comment type="caution">
    <text evidence="7">The sequence shown here is derived from an EMBL/GenBank/DDBJ whole genome shotgun (WGS) entry which is preliminary data.</text>
</comment>
<keyword evidence="8" id="KW-1185">Reference proteome</keyword>
<gene>
    <name evidence="7" type="ORF">E1B00_14320</name>
</gene>
<dbReference type="AlphaFoldDB" id="A0A5C4RPL1"/>
<evidence type="ECO:0000256" key="1">
    <source>
        <dbReference type="ARBA" id="ARBA00004370"/>
    </source>
</evidence>
<keyword evidence="4 5" id="KW-0472">Membrane</keyword>
<evidence type="ECO:0000256" key="3">
    <source>
        <dbReference type="ARBA" id="ARBA00022989"/>
    </source>
</evidence>
<evidence type="ECO:0000313" key="7">
    <source>
        <dbReference type="EMBL" id="TNJ32884.1"/>
    </source>
</evidence>
<dbReference type="GO" id="GO:0016020">
    <property type="term" value="C:membrane"/>
    <property type="evidence" value="ECO:0007669"/>
    <property type="project" value="UniProtKB-SubCell"/>
</dbReference>
<dbReference type="InterPro" id="IPR007593">
    <property type="entry name" value="CD225/Dispanin_fam"/>
</dbReference>
<dbReference type="InterPro" id="IPR026870">
    <property type="entry name" value="Zinc_ribbon_dom"/>
</dbReference>
<dbReference type="Pfam" id="PF13240">
    <property type="entry name" value="Zn_Ribbon_1"/>
    <property type="match status" value="1"/>
</dbReference>
<name>A0A5C4RPL1_9GAMM</name>
<evidence type="ECO:0000313" key="8">
    <source>
        <dbReference type="Proteomes" id="UP000305760"/>
    </source>
</evidence>
<organism evidence="7 8">
    <name type="scientific">Arenimonas terrae</name>
    <dbReference type="NCBI Taxonomy" id="2546226"/>
    <lineage>
        <taxon>Bacteria</taxon>
        <taxon>Pseudomonadati</taxon>
        <taxon>Pseudomonadota</taxon>
        <taxon>Gammaproteobacteria</taxon>
        <taxon>Lysobacterales</taxon>
        <taxon>Lysobacteraceae</taxon>
        <taxon>Arenimonas</taxon>
    </lineage>
</organism>